<dbReference type="EMBL" id="FNAK01000001">
    <property type="protein sequence ID" value="SDD41794.1"/>
    <property type="molecule type" value="Genomic_DNA"/>
</dbReference>
<evidence type="ECO:0000256" key="1">
    <source>
        <dbReference type="SAM" id="Phobius"/>
    </source>
</evidence>
<dbReference type="STRING" id="637679.GCA_001550055_00271"/>
<dbReference type="Proteomes" id="UP000183685">
    <property type="component" value="Unassembled WGS sequence"/>
</dbReference>
<feature type="transmembrane region" description="Helical" evidence="1">
    <location>
        <begin position="21"/>
        <end position="44"/>
    </location>
</feature>
<evidence type="ECO:0000313" key="3">
    <source>
        <dbReference type="Proteomes" id="UP000183685"/>
    </source>
</evidence>
<name>A0A1G6UKM3_9PROT</name>
<evidence type="ECO:0000313" key="2">
    <source>
        <dbReference type="EMBL" id="SDD41794.1"/>
    </source>
</evidence>
<dbReference type="AlphaFoldDB" id="A0A1G6UKM3"/>
<reference evidence="2 3" key="1">
    <citation type="submission" date="2016-10" db="EMBL/GenBank/DDBJ databases">
        <authorList>
            <person name="de Groot N.N."/>
        </authorList>
    </citation>
    <scope>NUCLEOTIDE SEQUENCE [LARGE SCALE GENOMIC DNA]</scope>
    <source>
        <strain evidence="2 3">CGMCC 1.9109</strain>
    </source>
</reference>
<dbReference type="RefSeq" id="WP_068307995.1">
    <property type="nucleotide sequence ID" value="NZ_FNAK01000001.1"/>
</dbReference>
<keyword evidence="1" id="KW-0812">Transmembrane</keyword>
<organism evidence="2 3">
    <name type="scientific">Kordiimonas lacus</name>
    <dbReference type="NCBI Taxonomy" id="637679"/>
    <lineage>
        <taxon>Bacteria</taxon>
        <taxon>Pseudomonadati</taxon>
        <taxon>Pseudomonadota</taxon>
        <taxon>Alphaproteobacteria</taxon>
        <taxon>Kordiimonadales</taxon>
        <taxon>Kordiimonadaceae</taxon>
        <taxon>Kordiimonas</taxon>
    </lineage>
</organism>
<gene>
    <name evidence="2" type="ORF">SAMN04488071_0619</name>
</gene>
<feature type="transmembrane region" description="Helical" evidence="1">
    <location>
        <begin position="64"/>
        <end position="82"/>
    </location>
</feature>
<protein>
    <submittedName>
        <fullName evidence="2">Mercuric ion transport protein</fullName>
    </submittedName>
</protein>
<keyword evidence="1" id="KW-1133">Transmembrane helix</keyword>
<sequence>MADMLERNNTAETRQTIWAASGSLIGSLGAIIGGSCCVLPLVLFNLGVGSSVIAQLGFFMQYRQAFLGIAVIMIVGAAILALRNRSTLTTRTVIVFVLAFAFVAAAYLAPFYEQDLLVLFGFRGT</sequence>
<feature type="transmembrane region" description="Helical" evidence="1">
    <location>
        <begin position="94"/>
        <end position="112"/>
    </location>
</feature>
<dbReference type="OrthoDB" id="9813737at2"/>
<proteinExistence type="predicted"/>
<accession>A0A1G6UKM3</accession>
<keyword evidence="3" id="KW-1185">Reference proteome</keyword>
<keyword evidence="1" id="KW-0472">Membrane</keyword>